<gene>
    <name evidence="9" type="primary">LOC113507272</name>
</gene>
<dbReference type="PANTHER" id="PTHR46362">
    <property type="entry name" value="GEM-ASSOCIATED PROTEIN 5"/>
    <property type="match status" value="1"/>
</dbReference>
<dbReference type="RefSeq" id="XP_026745940.1">
    <property type="nucleotide sequence ID" value="XM_026890139.1"/>
</dbReference>
<evidence type="ECO:0000259" key="6">
    <source>
        <dbReference type="Pfam" id="PF23774"/>
    </source>
</evidence>
<dbReference type="InterPro" id="IPR056432">
    <property type="entry name" value="Beta-prop_GEMI5_1st"/>
</dbReference>
<organism evidence="8 9">
    <name type="scientific">Trichoplusia ni</name>
    <name type="common">Cabbage looper</name>
    <dbReference type="NCBI Taxonomy" id="7111"/>
    <lineage>
        <taxon>Eukaryota</taxon>
        <taxon>Metazoa</taxon>
        <taxon>Ecdysozoa</taxon>
        <taxon>Arthropoda</taxon>
        <taxon>Hexapoda</taxon>
        <taxon>Insecta</taxon>
        <taxon>Pterygota</taxon>
        <taxon>Neoptera</taxon>
        <taxon>Endopterygota</taxon>
        <taxon>Lepidoptera</taxon>
        <taxon>Glossata</taxon>
        <taxon>Ditrysia</taxon>
        <taxon>Noctuoidea</taxon>
        <taxon>Noctuidae</taxon>
        <taxon>Plusiinae</taxon>
        <taxon>Trichoplusia</taxon>
    </lineage>
</organism>
<evidence type="ECO:0000259" key="5">
    <source>
        <dbReference type="Pfam" id="PF23770"/>
    </source>
</evidence>
<evidence type="ECO:0000259" key="7">
    <source>
        <dbReference type="Pfam" id="PF23775"/>
    </source>
</evidence>
<dbReference type="InterPro" id="IPR015943">
    <property type="entry name" value="WD40/YVTN_repeat-like_dom_sf"/>
</dbReference>
<dbReference type="InterPro" id="IPR056421">
    <property type="entry name" value="TPR_GEMI5"/>
</dbReference>
<dbReference type="InterPro" id="IPR036322">
    <property type="entry name" value="WD40_repeat_dom_sf"/>
</dbReference>
<feature type="domain" description="Gem-associated protein 5 TPR" evidence="6">
    <location>
        <begin position="1006"/>
        <end position="1219"/>
    </location>
</feature>
<sequence>MEETILLPSPSWFLVSNIAVSTDGWVIYGGPSKSLCVLEPIKSDDGIIEGNDKYRAHVVTRAHLEKIVSVDLSPEWLEKRNFISGSSDGLVKQWIVEKLKNKYRIKATHSHEVHQKNKEEIAGIGYSNETTAITVGTYGNIVKWNFTANLAKTYPNMMKNFKPTCMACSQHLPLHVAIGTKQGVIFVMDLTNNGKLIYKVRGQDDEVMNVSWCPKFEVSINKTLKESENRSFLTKRLEAIRNEGEKESVLEQSGIGKNLPEDSFDESIVEEDDTFDIYKDHEPDEFGHKKYVPEDVIVKVKEEKPKNDDFLAECLKLREEILKRKNQPEPSIESLVQALDETHVEGEAAVETEVPEAEKAKEVEPSTSKKSSNQNTKDLVESSPHMHRHLLATVGKYGGVRIWSKSGKLVATCAIPNNAKTIKNKGSNWPTLLWYRPNSLLVVDGKSQLLEMNPLQIDCKNKLEFRVVHSLHKRGMYCIASDAPRVFSSDTPTNGAWSVWSFSQDRNIIRYCMKTKKVVGIHATCGGFLYTVLPCPYDAEKIAVSVGDGAVRVCSLPWLGARLQAGPVSSHWQHVQGKVLALAWHPTRENLLAFATAESRVGLIDTSKPDKPARPLQTALNDGVYSLCWGEGMNLYANGGGKLVMYRADKPDEAPTAVPVSLEGECWQVFALSGGPRGLLCGSFVGGVALLTPLPPHTLVAAAFVFSKMIHSMEWHPQQTSSSSDESPYKDLIAACSLERDGAIAILEFGTKPDGTKQLTKWKTLLGHKGPVFQVAWNPHRDELLLSTSQDSSVRVWDISAGACVSIFGGHGQASLGAAWLAQPGAPALALSGGADACLRLWDARRHAADSYDDTKHEVHLKKKEKKAPVKKEAIKNEAEPASESGDMVAMSYETGNERVVSKVPKKFMLPLMFKQMNDPNQLPAPRKMLQLYLEKTEKAIKKEDGSKNLLVDENSNTNTVDEKGDRIKLEGEVDSDVLENKDLTVECTEENENSSRKDEIDLDFLKVFGSIKEVNEFLDMEMKYHLATGSYEAWIMLSIFRGHIDNMIQFASQKDMLDPFLLSIAPCVSFKYWKDATQLYLAQIDRVVAMKEEEKLYEVRQYGGPVYRKVAVLLSIHDVKGAVAALVEAKFFKEGYILSRLRYMDSVAESILKEWAVDLAMSGRLTVAAICYIALNDLSQAAQVLSRSKYQEGLSLAADIAKAAGRNSFADHVESRKYLKAKLNADKTEEILKALPSKIELLMKEGKKQNGDNSSELNDDTSSDAINEGTENKE</sequence>
<feature type="region of interest" description="Disordered" evidence="4">
    <location>
        <begin position="346"/>
        <end position="384"/>
    </location>
</feature>
<reference evidence="9" key="1">
    <citation type="submission" date="2025-08" db="UniProtKB">
        <authorList>
            <consortium name="RefSeq"/>
        </authorList>
    </citation>
    <scope>IDENTIFICATION</scope>
</reference>
<dbReference type="InterPro" id="IPR052640">
    <property type="entry name" value="Gemin-5"/>
</dbReference>
<dbReference type="AlphaFoldDB" id="A0A7E5WYK4"/>
<evidence type="ECO:0000256" key="2">
    <source>
        <dbReference type="ARBA" id="ARBA00022737"/>
    </source>
</evidence>
<dbReference type="KEGG" id="tnl:113507272"/>
<dbReference type="PANTHER" id="PTHR46362:SF1">
    <property type="entry name" value="GEM-ASSOCIATED PROTEIN 5"/>
    <property type="match status" value="1"/>
</dbReference>
<dbReference type="GeneID" id="113507272"/>
<dbReference type="GO" id="GO:0005634">
    <property type="term" value="C:nucleus"/>
    <property type="evidence" value="ECO:0007669"/>
    <property type="project" value="TreeGrafter"/>
</dbReference>
<keyword evidence="8" id="KW-1185">Reference proteome</keyword>
<evidence type="ECO:0000313" key="8">
    <source>
        <dbReference type="Proteomes" id="UP000322000"/>
    </source>
</evidence>
<dbReference type="Pfam" id="PF23774">
    <property type="entry name" value="TPR_GEMI5"/>
    <property type="match status" value="1"/>
</dbReference>
<dbReference type="PROSITE" id="PS00678">
    <property type="entry name" value="WD_REPEATS_1"/>
    <property type="match status" value="1"/>
</dbReference>
<feature type="repeat" description="WD" evidence="3">
    <location>
        <begin position="765"/>
        <end position="807"/>
    </location>
</feature>
<dbReference type="Gene3D" id="2.130.10.10">
    <property type="entry name" value="YVTN repeat-like/Quinoprotein amine dehydrogenase"/>
    <property type="match status" value="3"/>
</dbReference>
<dbReference type="FunCoup" id="A0A7E5WYK4">
    <property type="interactions" value="1133"/>
</dbReference>
<keyword evidence="1 3" id="KW-0853">WD repeat</keyword>
<feature type="region of interest" description="Disordered" evidence="4">
    <location>
        <begin position="863"/>
        <end position="884"/>
    </location>
</feature>
<evidence type="ECO:0000313" key="9">
    <source>
        <dbReference type="RefSeq" id="XP_026745940.1"/>
    </source>
</evidence>
<dbReference type="OrthoDB" id="7326421at2759"/>
<dbReference type="InterPro" id="IPR056424">
    <property type="entry name" value="Beta-prop_GEMI5_2nd"/>
</dbReference>
<feature type="region of interest" description="Disordered" evidence="4">
    <location>
        <begin position="1246"/>
        <end position="1275"/>
    </location>
</feature>
<dbReference type="Pfam" id="PF23770">
    <property type="entry name" value="Beta-prop_RIG_1st"/>
    <property type="match status" value="1"/>
</dbReference>
<dbReference type="GO" id="GO:0000387">
    <property type="term" value="P:spliceosomal snRNP assembly"/>
    <property type="evidence" value="ECO:0007669"/>
    <property type="project" value="TreeGrafter"/>
</dbReference>
<evidence type="ECO:0000256" key="3">
    <source>
        <dbReference type="PROSITE-ProRule" id="PRU00221"/>
    </source>
</evidence>
<dbReference type="SUPFAM" id="SSF50998">
    <property type="entry name" value="Quinoprotein alcohol dehydrogenase-like"/>
    <property type="match status" value="1"/>
</dbReference>
<feature type="compositionally biased region" description="Low complexity" evidence="4">
    <location>
        <begin position="365"/>
        <end position="377"/>
    </location>
</feature>
<proteinExistence type="predicted"/>
<dbReference type="InterPro" id="IPR019775">
    <property type="entry name" value="WD40_repeat_CS"/>
</dbReference>
<dbReference type="PROSITE" id="PS50082">
    <property type="entry name" value="WD_REPEATS_2"/>
    <property type="match status" value="2"/>
</dbReference>
<dbReference type="Pfam" id="PF23775">
    <property type="entry name" value="Beta-prop_RIG_2nd"/>
    <property type="match status" value="1"/>
</dbReference>
<accession>A0A7E5WYK4</accession>
<keyword evidence="2" id="KW-0677">Repeat</keyword>
<evidence type="ECO:0000256" key="1">
    <source>
        <dbReference type="ARBA" id="ARBA00022574"/>
    </source>
</evidence>
<evidence type="ECO:0000256" key="4">
    <source>
        <dbReference type="SAM" id="MobiDB-lite"/>
    </source>
</evidence>
<dbReference type="GO" id="GO:0003730">
    <property type="term" value="F:mRNA 3'-UTR binding"/>
    <property type="evidence" value="ECO:0007669"/>
    <property type="project" value="TreeGrafter"/>
</dbReference>
<feature type="repeat" description="WD" evidence="3">
    <location>
        <begin position="60"/>
        <end position="94"/>
    </location>
</feature>
<dbReference type="SUPFAM" id="SSF50978">
    <property type="entry name" value="WD40 repeat-like"/>
    <property type="match status" value="1"/>
</dbReference>
<dbReference type="PROSITE" id="PS50294">
    <property type="entry name" value="WD_REPEATS_REGION"/>
    <property type="match status" value="1"/>
</dbReference>
<dbReference type="SMART" id="SM00320">
    <property type="entry name" value="WD40"/>
    <property type="match status" value="4"/>
</dbReference>
<feature type="domain" description="Gem-associated protein 5 first beta-propeller" evidence="5">
    <location>
        <begin position="60"/>
        <end position="356"/>
    </location>
</feature>
<dbReference type="GO" id="GO:0032797">
    <property type="term" value="C:SMN complex"/>
    <property type="evidence" value="ECO:0007669"/>
    <property type="project" value="TreeGrafter"/>
</dbReference>
<dbReference type="InterPro" id="IPR011047">
    <property type="entry name" value="Quinoprotein_ADH-like_sf"/>
</dbReference>
<dbReference type="Proteomes" id="UP000322000">
    <property type="component" value="Chromosome 2"/>
</dbReference>
<protein>
    <submittedName>
        <fullName evidence="9">Gem-associated protein 5-like</fullName>
    </submittedName>
</protein>
<feature type="domain" description="Gem-associated protein 5 second beta-propeller" evidence="7">
    <location>
        <begin position="536"/>
        <end position="820"/>
    </location>
</feature>
<name>A0A7E5WYK4_TRINI</name>
<feature type="compositionally biased region" description="Basic and acidic residues" evidence="4">
    <location>
        <begin position="867"/>
        <end position="879"/>
    </location>
</feature>
<dbReference type="InParanoid" id="A0A7E5WYK4"/>
<dbReference type="InterPro" id="IPR001680">
    <property type="entry name" value="WD40_rpt"/>
</dbReference>